<dbReference type="InterPro" id="IPR051054">
    <property type="entry name" value="SorC_transcr_regulators"/>
</dbReference>
<evidence type="ECO:0000256" key="5">
    <source>
        <dbReference type="SAM" id="MobiDB-lite"/>
    </source>
</evidence>
<keyword evidence="3" id="KW-0238">DNA-binding</keyword>
<dbReference type="EMBL" id="QEOP01000002">
    <property type="protein sequence ID" value="PVZ93751.1"/>
    <property type="molecule type" value="Genomic_DNA"/>
</dbReference>
<keyword evidence="4" id="KW-0804">Transcription</keyword>
<accession>A0A2V1HMV4</accession>
<organism evidence="7 8">
    <name type="scientific">Amnibacterium flavum</name>
    <dbReference type="NCBI Taxonomy" id="2173173"/>
    <lineage>
        <taxon>Bacteria</taxon>
        <taxon>Bacillati</taxon>
        <taxon>Actinomycetota</taxon>
        <taxon>Actinomycetes</taxon>
        <taxon>Micrococcales</taxon>
        <taxon>Microbacteriaceae</taxon>
        <taxon>Amnibacterium</taxon>
    </lineage>
</organism>
<dbReference type="PANTHER" id="PTHR34294:SF1">
    <property type="entry name" value="TRANSCRIPTIONAL REGULATOR LSRR"/>
    <property type="match status" value="1"/>
</dbReference>
<dbReference type="AlphaFoldDB" id="A0A2V1HMV4"/>
<dbReference type="Pfam" id="PF04198">
    <property type="entry name" value="Sugar-bind"/>
    <property type="match status" value="1"/>
</dbReference>
<gene>
    <name evidence="7" type="ORF">DDQ50_08115</name>
</gene>
<keyword evidence="8" id="KW-1185">Reference proteome</keyword>
<dbReference type="PANTHER" id="PTHR34294">
    <property type="entry name" value="TRANSCRIPTIONAL REGULATOR-RELATED"/>
    <property type="match status" value="1"/>
</dbReference>
<name>A0A2V1HMV4_9MICO</name>
<dbReference type="GO" id="GO:0030246">
    <property type="term" value="F:carbohydrate binding"/>
    <property type="evidence" value="ECO:0007669"/>
    <property type="project" value="InterPro"/>
</dbReference>
<dbReference type="SUPFAM" id="SSF100950">
    <property type="entry name" value="NagB/RpiA/CoA transferase-like"/>
    <property type="match status" value="1"/>
</dbReference>
<feature type="domain" description="Sugar-binding" evidence="6">
    <location>
        <begin position="147"/>
        <end position="389"/>
    </location>
</feature>
<dbReference type="InterPro" id="IPR007324">
    <property type="entry name" value="Sugar-bd_dom_put"/>
</dbReference>
<evidence type="ECO:0000256" key="3">
    <source>
        <dbReference type="ARBA" id="ARBA00023125"/>
    </source>
</evidence>
<feature type="region of interest" description="Disordered" evidence="5">
    <location>
        <begin position="1"/>
        <end position="29"/>
    </location>
</feature>
<evidence type="ECO:0000256" key="2">
    <source>
        <dbReference type="ARBA" id="ARBA00023015"/>
    </source>
</evidence>
<dbReference type="Gene3D" id="3.40.50.1360">
    <property type="match status" value="1"/>
</dbReference>
<proteinExistence type="inferred from homology"/>
<keyword evidence="2" id="KW-0805">Transcription regulation</keyword>
<evidence type="ECO:0000259" key="6">
    <source>
        <dbReference type="Pfam" id="PF04198"/>
    </source>
</evidence>
<evidence type="ECO:0000313" key="8">
    <source>
        <dbReference type="Proteomes" id="UP000244893"/>
    </source>
</evidence>
<evidence type="ECO:0000313" key="7">
    <source>
        <dbReference type="EMBL" id="PVZ93751.1"/>
    </source>
</evidence>
<evidence type="ECO:0000256" key="4">
    <source>
        <dbReference type="ARBA" id="ARBA00023163"/>
    </source>
</evidence>
<evidence type="ECO:0000256" key="1">
    <source>
        <dbReference type="ARBA" id="ARBA00010466"/>
    </source>
</evidence>
<dbReference type="OrthoDB" id="186585at2"/>
<dbReference type="Gene3D" id="1.10.10.10">
    <property type="entry name" value="Winged helix-like DNA-binding domain superfamily/Winged helix DNA-binding domain"/>
    <property type="match status" value="1"/>
</dbReference>
<dbReference type="InterPro" id="IPR036388">
    <property type="entry name" value="WH-like_DNA-bd_sf"/>
</dbReference>
<dbReference type="GO" id="GO:0003677">
    <property type="term" value="F:DNA binding"/>
    <property type="evidence" value="ECO:0007669"/>
    <property type="project" value="UniProtKB-KW"/>
</dbReference>
<reference evidence="7 8" key="1">
    <citation type="submission" date="2018-05" db="EMBL/GenBank/DDBJ databases">
        <title>Amnibacterium sp. M8JJ-5, whole genome shotgun sequence.</title>
        <authorList>
            <person name="Tuo L."/>
        </authorList>
    </citation>
    <scope>NUCLEOTIDE SEQUENCE [LARGE SCALE GENOMIC DNA]</scope>
    <source>
        <strain evidence="7 8">M8JJ-5</strain>
    </source>
</reference>
<protein>
    <submittedName>
        <fullName evidence="7">Transcriptional regulator</fullName>
    </submittedName>
</protein>
<dbReference type="InterPro" id="IPR037171">
    <property type="entry name" value="NagB/RpiA_transferase-like"/>
</dbReference>
<comment type="caution">
    <text evidence="7">The sequence shown here is derived from an EMBL/GenBank/DDBJ whole genome shotgun (WGS) entry which is preliminary data.</text>
</comment>
<sequence length="395" mass="42185">MTSAPFPRRRRHRREPASSGARDKRPQTSAELLPVVDNNQLRAHLPARWMCAPRGAGQRIEDTMARRGRPPLGPAIDGQAATRLTEEQELTLAARVAEAYYLDHSPMVQIAERHSITRFQVARLLQLARQSGIVTIEIHRPGVVDEELSAAVRSELGLTKAIVLSGASAAPRHEVGMALADVVSGAVQSGDIVGLTWSRTLVETTRNLKHLEPCTLVQLAGHLTDEVTSPGSVEAIRRAAEISGGTAYPIYAPLLAPDGYVAHALSQQPDVAMAFDFYDRLTLAVISIGSWGEGMSSIYDAASEQERARGVAAGVVGEISGRLFDATGTLVPQVLDERVIAITLPQLARVPHVIASSYGAQRASATRAAAAAGLFQTLILDRSLALAVLDGPAPH</sequence>
<dbReference type="Proteomes" id="UP000244893">
    <property type="component" value="Unassembled WGS sequence"/>
</dbReference>
<comment type="similarity">
    <text evidence="1">Belongs to the SorC transcriptional regulatory family.</text>
</comment>